<dbReference type="FunFam" id="1.20.58.830:FF:000003">
    <property type="entry name" value="Erythrocyte membrane protein 1, PfEMP1"/>
    <property type="match status" value="1"/>
</dbReference>
<evidence type="ECO:0000259" key="3">
    <source>
        <dbReference type="Pfam" id="PF21807"/>
    </source>
</evidence>
<dbReference type="Pfam" id="PF21807">
    <property type="entry name" value="PfEMP1_CIDRalpha1_dom"/>
    <property type="match status" value="1"/>
</dbReference>
<feature type="non-terminal residue" evidence="5">
    <location>
        <position position="500"/>
    </location>
</feature>
<dbReference type="InterPro" id="IPR049158">
    <property type="entry name" value="PfEMP1_CIDRalpha1_dom"/>
</dbReference>
<dbReference type="Gene3D" id="1.20.58.830">
    <property type="match status" value="2"/>
</dbReference>
<evidence type="ECO:0000256" key="1">
    <source>
        <dbReference type="SAM" id="MobiDB-lite"/>
    </source>
</evidence>
<evidence type="ECO:0000313" key="6">
    <source>
        <dbReference type="Proteomes" id="UP000030708"/>
    </source>
</evidence>
<dbReference type="AlphaFoldDB" id="A0A024VWT2"/>
<name>A0A024VWT2_PLAFA</name>
<dbReference type="EMBL" id="KI927141">
    <property type="protein sequence ID" value="ETW32710.1"/>
    <property type="molecule type" value="Genomic_DNA"/>
</dbReference>
<dbReference type="SUPFAM" id="SSF140924">
    <property type="entry name" value="Duffy binding domain-like"/>
    <property type="match status" value="2"/>
</dbReference>
<organism evidence="5 6">
    <name type="scientific">Plasmodium falciparum Tanzania</name>
    <name type="common">2000708</name>
    <dbReference type="NCBI Taxonomy" id="1036725"/>
    <lineage>
        <taxon>Eukaryota</taxon>
        <taxon>Sar</taxon>
        <taxon>Alveolata</taxon>
        <taxon>Apicomplexa</taxon>
        <taxon>Aconoidasida</taxon>
        <taxon>Haemosporida</taxon>
        <taxon>Plasmodiidae</taxon>
        <taxon>Plasmodium</taxon>
        <taxon>Plasmodium (Laverania)</taxon>
    </lineage>
</organism>
<feature type="domain" description="Duffy-binding-like" evidence="4">
    <location>
        <begin position="32"/>
        <end position="206"/>
    </location>
</feature>
<dbReference type="InterPro" id="IPR004258">
    <property type="entry name" value="DBL"/>
</dbReference>
<gene>
    <name evidence="5" type="ORF">PFTANZ_06570</name>
</gene>
<dbReference type="Pfam" id="PF22672">
    <property type="entry name" value="DBL_C"/>
    <property type="match status" value="1"/>
</dbReference>
<reference evidence="5 6" key="1">
    <citation type="submission" date="2013-02" db="EMBL/GenBank/DDBJ databases">
        <title>The Genome Annotation of Plasmodium falciparum Tanzania (2000708).</title>
        <authorList>
            <consortium name="The Broad Institute Genome Sequencing Platform"/>
            <consortium name="The Broad Institute Genome Sequencing Center for Infectious Disease"/>
            <person name="Neafsey D."/>
            <person name="Hoffman S."/>
            <person name="Volkman S."/>
            <person name="Rosenthal P."/>
            <person name="Walker B."/>
            <person name="Young S.K."/>
            <person name="Zeng Q."/>
            <person name="Gargeya S."/>
            <person name="Fitzgerald M."/>
            <person name="Haas B."/>
            <person name="Abouelleil A."/>
            <person name="Allen A.W."/>
            <person name="Alvarado L."/>
            <person name="Arachchi H.M."/>
            <person name="Berlin A.M."/>
            <person name="Chapman S.B."/>
            <person name="Gainer-Dewar J."/>
            <person name="Goldberg J."/>
            <person name="Griggs A."/>
            <person name="Gujja S."/>
            <person name="Hansen M."/>
            <person name="Howarth C."/>
            <person name="Imamovic A."/>
            <person name="Ireland A."/>
            <person name="Larimer J."/>
            <person name="McCowan C."/>
            <person name="Murphy C."/>
            <person name="Pearson M."/>
            <person name="Poon T.W."/>
            <person name="Priest M."/>
            <person name="Roberts A."/>
            <person name="Saif S."/>
            <person name="Shea T."/>
            <person name="Sisk P."/>
            <person name="Sykes S."/>
            <person name="Wortman J."/>
            <person name="Nusbaum C."/>
            <person name="Birren B."/>
        </authorList>
    </citation>
    <scope>NUCLEOTIDE SEQUENCE [LARGE SCALE GENOMIC DNA]</scope>
    <source>
        <strain evidence="6">Tanzania (2000708)</strain>
    </source>
</reference>
<dbReference type="InterPro" id="IPR054595">
    <property type="entry name" value="DBL_C"/>
</dbReference>
<feature type="domain" description="PfEMP1 CIDRalpha1" evidence="3">
    <location>
        <begin position="247"/>
        <end position="277"/>
    </location>
</feature>
<feature type="region of interest" description="Disordered" evidence="1">
    <location>
        <begin position="118"/>
        <end position="141"/>
    </location>
</feature>
<accession>A0A024VWT2</accession>
<evidence type="ECO:0000259" key="2">
    <source>
        <dbReference type="Pfam" id="PF03011"/>
    </source>
</evidence>
<protein>
    <submittedName>
        <fullName evidence="5">Uncharacterized protein</fullName>
    </submittedName>
</protein>
<evidence type="ECO:0000259" key="4">
    <source>
        <dbReference type="Pfam" id="PF22672"/>
    </source>
</evidence>
<feature type="region of interest" description="Disordered" evidence="1">
    <location>
        <begin position="273"/>
        <end position="292"/>
    </location>
</feature>
<feature type="non-terminal residue" evidence="5">
    <location>
        <position position="1"/>
    </location>
</feature>
<feature type="domain" description="Duffy-binding-like" evidence="2">
    <location>
        <begin position="349"/>
        <end position="490"/>
    </location>
</feature>
<sequence length="500" mass="57496">KDIWSQDKCHCINGDPPTYFDYVPQYLRWFEEWAEDFCRKRKHKLENAKNECREGEDQSGGERYCDFNGYDCKGTASGKHKYLWDYKCAGCFFWCSDFRKWIAKQKDEFEKQKNKYTDEINGTSRSNGGGRQKRKARSISNDDNGYEKKFYEELKNNSEYGKVDKFLDLLSKETTCKGHPEVEVKGKKANSVDFTKDDGEIFSHTEICEPCPWCGVNGTKGNWERIDDHSACKEEELYTPKENAKYTKINVLTSGEGHEDIAKRLKEFCTKTQNGTGSGSSDGVANGSASNSDSQKLYEEWKCYQPEELTKDGRDVVEGDELNGAGGLCILQKTNGKENGKKQKTFNNFFNFWVVHMLKDSIDWRNKLNSCINNGKTIRCKNGCKTPCKCYESWIQQKEDEWKLIEQHYEKQNFGPGFSPYMTLEWNLQYDYFPSIQQAYPGVEFVEEIKKIIDENIKDLSSVTKENNSINDLLKKEEGIATECKKCQETQKPSAGGGGG</sequence>
<evidence type="ECO:0000313" key="5">
    <source>
        <dbReference type="EMBL" id="ETW32710.1"/>
    </source>
</evidence>
<reference evidence="5 6" key="2">
    <citation type="submission" date="2013-02" db="EMBL/GenBank/DDBJ databases">
        <title>The Genome Sequence of Plasmodium falciparum Tanzania (2000708).</title>
        <authorList>
            <consortium name="The Broad Institute Genome Sequencing Platform"/>
            <consortium name="The Broad Institute Genome Sequencing Center for Infectious Disease"/>
            <person name="Neafsey D."/>
            <person name="Cheeseman I."/>
            <person name="Volkman S."/>
            <person name="Adams J."/>
            <person name="Walker B."/>
            <person name="Young S.K."/>
            <person name="Zeng Q."/>
            <person name="Gargeya S."/>
            <person name="Fitzgerald M."/>
            <person name="Haas B."/>
            <person name="Abouelleil A."/>
            <person name="Alvarado L."/>
            <person name="Arachchi H.M."/>
            <person name="Berlin A.M."/>
            <person name="Chapman S.B."/>
            <person name="Dewar J."/>
            <person name="Goldberg J."/>
            <person name="Griggs A."/>
            <person name="Gujja S."/>
            <person name="Hansen M."/>
            <person name="Howarth C."/>
            <person name="Imamovic A."/>
            <person name="Larimer J."/>
            <person name="McCowan C."/>
            <person name="Murphy C."/>
            <person name="Neiman D."/>
            <person name="Pearson M."/>
            <person name="Priest M."/>
            <person name="Roberts A."/>
            <person name="Saif S."/>
            <person name="Shea T."/>
            <person name="Sisk P."/>
            <person name="Sykes S."/>
            <person name="Wortman J."/>
            <person name="Nusbaum C."/>
            <person name="Birren B."/>
        </authorList>
    </citation>
    <scope>NUCLEOTIDE SEQUENCE [LARGE SCALE GENOMIC DNA]</scope>
    <source>
        <strain evidence="6">Tanzania (2000708)</strain>
    </source>
</reference>
<dbReference type="Proteomes" id="UP000030708">
    <property type="component" value="Unassembled WGS sequence"/>
</dbReference>
<proteinExistence type="predicted"/>
<dbReference type="Pfam" id="PF03011">
    <property type="entry name" value="PFEMP"/>
    <property type="match status" value="1"/>
</dbReference>